<organism evidence="4">
    <name type="scientific">Micromonas pusilla (strain CCMP1545)</name>
    <name type="common">Picoplanktonic green alga</name>
    <dbReference type="NCBI Taxonomy" id="564608"/>
    <lineage>
        <taxon>Eukaryota</taxon>
        <taxon>Viridiplantae</taxon>
        <taxon>Chlorophyta</taxon>
        <taxon>Mamiellophyceae</taxon>
        <taxon>Mamiellales</taxon>
        <taxon>Mamiellaceae</taxon>
        <taxon>Micromonas</taxon>
    </lineage>
</organism>
<dbReference type="InterPro" id="IPR005069">
    <property type="entry name" value="Nucl-diP-sugar_transferase"/>
</dbReference>
<proteinExistence type="predicted"/>
<dbReference type="RefSeq" id="XP_003058626.1">
    <property type="nucleotide sequence ID" value="XM_003058580.1"/>
</dbReference>
<accession>C1MS52</accession>
<gene>
    <name evidence="3" type="ORF">MICPUCDRAFT_47386</name>
</gene>
<dbReference type="InterPro" id="IPR053250">
    <property type="entry name" value="Glycosyltransferase_77"/>
</dbReference>
<keyword evidence="3" id="KW-0808">Transferase</keyword>
<dbReference type="Proteomes" id="UP000001876">
    <property type="component" value="Unassembled WGS sequence"/>
</dbReference>
<dbReference type="PANTHER" id="PTHR46936:SF1">
    <property type="entry name" value="ARABINOSYLTRANSFERASE XEG113"/>
    <property type="match status" value="1"/>
</dbReference>
<dbReference type="GeneID" id="9684425"/>
<sequence length="924" mass="98278">MDARKAVAARARRAKRRRVVALAVLVASIVALASFALSGYRARATPSQRTRDDDIDIDDAARSRSRPSPPTPPFARRRREEEEPRAPKKKKKKKATTATPPPRAPRVVVDARDYPDAVALATLVRDEVSPSPSIARGSLVVLTFADRKMLPLAINFVTHLSELAEDGVPHVVGALDATSRAALSASRAKCGFVYTPDAFGEGSGSSSSLDGSSSHSSGNWKAFARVRIGEARALLSMGFDVLMSDVDVVWRRDPRPFFSRRRDDDGDDGDGGDDGDYDASLASADVMVSSDNLSPRRDFEQGATYAARGTFNTGIVFARRTPAGERFAAAWYERLARPTGRFASLTSDQQVFNAMVRAEGRWPGIEPARALIAEGGGGIGGAPRVLNASLGGGGGADGDGDASSFRRLAALRDASAIARVLNRTLAIPAMRCHCDKVWGGHDNIFAHRCRYPGSEDGDHVPGRCPMDHLVSPSALRDAGIRFVAEAELRRIPSVASRVDAPGGEVEVIVADDDADAVRAGMSDSIASLVAVLPAGADAATTTRVLGSGGGGGGGDAASAASRATLLRLSTVRGGTFGGFNDAAEAAAFNAKVTRGALGRDTPEWCGECHPNGCAALIPAEVLKRGAARIRIAATSDATTRRLVFPPRPRTSPRASTDAPPLSPPSRARMDDADLRRVNLLECLEEERPALASLLPPESVLSTWSDDELRAFFASDGARRPEKRDASVAGGARDARFMSSEDELAAARSGAMNVDITRPEYSAARYREVAFARGIPFRRNGLFPLNDPALSKLSNDPRLKPLQKHFPIDHPPFYECVGGCWATGDDAAASGLDLRYFYDDVNKSLSAVCATTSLTAKIKKPVELHTTYVIECVVKPVPGSGKSALDESALRVLVEATMRDAETNAVVATCEATLANISAFNRARR</sequence>
<dbReference type="KEGG" id="mpp:MICPUCDRAFT_47386"/>
<dbReference type="Pfam" id="PF03407">
    <property type="entry name" value="Nucleotid_trans"/>
    <property type="match status" value="1"/>
</dbReference>
<evidence type="ECO:0000256" key="1">
    <source>
        <dbReference type="SAM" id="MobiDB-lite"/>
    </source>
</evidence>
<reference evidence="3 4" key="1">
    <citation type="journal article" date="2009" name="Science">
        <title>Green evolution and dynamic adaptations revealed by genomes of the marine picoeukaryotes Micromonas.</title>
        <authorList>
            <person name="Worden A.Z."/>
            <person name="Lee J.H."/>
            <person name="Mock T."/>
            <person name="Rouze P."/>
            <person name="Simmons M.P."/>
            <person name="Aerts A.L."/>
            <person name="Allen A.E."/>
            <person name="Cuvelier M.L."/>
            <person name="Derelle E."/>
            <person name="Everett M.V."/>
            <person name="Foulon E."/>
            <person name="Grimwood J."/>
            <person name="Gundlach H."/>
            <person name="Henrissat B."/>
            <person name="Napoli C."/>
            <person name="McDonald S.M."/>
            <person name="Parker M.S."/>
            <person name="Rombauts S."/>
            <person name="Salamov A."/>
            <person name="Von Dassow P."/>
            <person name="Badger J.H."/>
            <person name="Coutinho P.M."/>
            <person name="Demir E."/>
            <person name="Dubchak I."/>
            <person name="Gentemann C."/>
            <person name="Eikrem W."/>
            <person name="Gready J.E."/>
            <person name="John U."/>
            <person name="Lanier W."/>
            <person name="Lindquist E.A."/>
            <person name="Lucas S."/>
            <person name="Mayer K.F."/>
            <person name="Moreau H."/>
            <person name="Not F."/>
            <person name="Otillar R."/>
            <person name="Panaud O."/>
            <person name="Pangilinan J."/>
            <person name="Paulsen I."/>
            <person name="Piegu B."/>
            <person name="Poliakov A."/>
            <person name="Robbens S."/>
            <person name="Schmutz J."/>
            <person name="Toulza E."/>
            <person name="Wyss T."/>
            <person name="Zelensky A."/>
            <person name="Zhou K."/>
            <person name="Armbrust E.V."/>
            <person name="Bhattacharya D."/>
            <person name="Goodenough U.W."/>
            <person name="Van de Peer Y."/>
            <person name="Grigoriev I.V."/>
        </authorList>
    </citation>
    <scope>NUCLEOTIDE SEQUENCE [LARGE SCALE GENOMIC DNA]</scope>
    <source>
        <strain evidence="3 4">CCMP1545</strain>
    </source>
</reference>
<dbReference type="GO" id="GO:0005794">
    <property type="term" value="C:Golgi apparatus"/>
    <property type="evidence" value="ECO:0007669"/>
    <property type="project" value="TreeGrafter"/>
</dbReference>
<evidence type="ECO:0000313" key="4">
    <source>
        <dbReference type="Proteomes" id="UP000001876"/>
    </source>
</evidence>
<dbReference type="AlphaFoldDB" id="C1MS52"/>
<dbReference type="OrthoDB" id="540503at2759"/>
<feature type="region of interest" description="Disordered" evidence="1">
    <location>
        <begin position="642"/>
        <end position="669"/>
    </location>
</feature>
<dbReference type="EMBL" id="GG663739">
    <property type="protein sequence ID" value="EEH57081.1"/>
    <property type="molecule type" value="Genomic_DNA"/>
</dbReference>
<dbReference type="GO" id="GO:0052325">
    <property type="term" value="P:cell wall pectin biosynthetic process"/>
    <property type="evidence" value="ECO:0007669"/>
    <property type="project" value="TreeGrafter"/>
</dbReference>
<evidence type="ECO:0000259" key="2">
    <source>
        <dbReference type="Pfam" id="PF03407"/>
    </source>
</evidence>
<feature type="region of interest" description="Disordered" evidence="1">
    <location>
        <begin position="42"/>
        <end position="106"/>
    </location>
</feature>
<evidence type="ECO:0000313" key="3">
    <source>
        <dbReference type="EMBL" id="EEH57081.1"/>
    </source>
</evidence>
<dbReference type="GO" id="GO:0052636">
    <property type="term" value="F:arabinosyltransferase activity"/>
    <property type="evidence" value="ECO:0007669"/>
    <property type="project" value="TreeGrafter"/>
</dbReference>
<feature type="domain" description="Nucleotide-diphospho-sugar transferase" evidence="2">
    <location>
        <begin position="171"/>
        <end position="362"/>
    </location>
</feature>
<name>C1MS52_MICPC</name>
<dbReference type="PANTHER" id="PTHR46936">
    <property type="entry name" value="ARABINOSYLTRANSFERASE XEG113"/>
    <property type="match status" value="1"/>
</dbReference>
<protein>
    <submittedName>
        <fullName evidence="3">Glycosyltransferase family 77 protein</fullName>
    </submittedName>
</protein>
<keyword evidence="4" id="KW-1185">Reference proteome</keyword>